<evidence type="ECO:0000313" key="1">
    <source>
        <dbReference type="EMBL" id="KAK3216285.1"/>
    </source>
</evidence>
<comment type="caution">
    <text evidence="1">The sequence shown here is derived from an EMBL/GenBank/DDBJ whole genome shotgun (WGS) entry which is preliminary data.</text>
</comment>
<gene>
    <name evidence="1" type="ORF">GRF29_8g2874721</name>
</gene>
<keyword evidence="2" id="KW-1185">Reference proteome</keyword>
<protein>
    <submittedName>
        <fullName evidence="1">Uncharacterized protein</fullName>
    </submittedName>
</protein>
<evidence type="ECO:0000313" key="2">
    <source>
        <dbReference type="Proteomes" id="UP001280581"/>
    </source>
</evidence>
<sequence>MSTHTGTSRGAPTWSGPGIMQAIITLREDSKLSQDNLEKFFYESYFPAVLKTGIVKSITSWKAASPNYGRPWMIIMEVEDLELVQFGDQDHKVGGGLHTITRTSDLFPTNGPVDDFIDFESRILSQIELYGSSGTSVDGVGTMIYAAMQPKPGGEKDIDAWYREEHNEQMSKEPGYVRSIRYSPLFQTRNPGKPTGLDFVALHQFGEGNNVGTEVRPLEPMTEWTKTCMGSCTSIDAAVFRKVKTLTAQD</sequence>
<reference evidence="1 2" key="1">
    <citation type="submission" date="2021-02" db="EMBL/GenBank/DDBJ databases">
        <title>Genome assembly of Pseudopithomyces chartarum.</title>
        <authorList>
            <person name="Jauregui R."/>
            <person name="Singh J."/>
            <person name="Voisey C."/>
        </authorList>
    </citation>
    <scope>NUCLEOTIDE SEQUENCE [LARGE SCALE GENOMIC DNA]</scope>
    <source>
        <strain evidence="1 2">AGR01</strain>
    </source>
</reference>
<dbReference type="EMBL" id="WVTA01000002">
    <property type="protein sequence ID" value="KAK3216285.1"/>
    <property type="molecule type" value="Genomic_DNA"/>
</dbReference>
<dbReference type="AlphaFoldDB" id="A0AAN6M6X8"/>
<dbReference type="Proteomes" id="UP001280581">
    <property type="component" value="Unassembled WGS sequence"/>
</dbReference>
<accession>A0AAN6M6X8</accession>
<name>A0AAN6M6X8_9PLEO</name>
<proteinExistence type="predicted"/>
<organism evidence="1 2">
    <name type="scientific">Pseudopithomyces chartarum</name>
    <dbReference type="NCBI Taxonomy" id="1892770"/>
    <lineage>
        <taxon>Eukaryota</taxon>
        <taxon>Fungi</taxon>
        <taxon>Dikarya</taxon>
        <taxon>Ascomycota</taxon>
        <taxon>Pezizomycotina</taxon>
        <taxon>Dothideomycetes</taxon>
        <taxon>Pleosporomycetidae</taxon>
        <taxon>Pleosporales</taxon>
        <taxon>Massarineae</taxon>
        <taxon>Didymosphaeriaceae</taxon>
        <taxon>Pseudopithomyces</taxon>
    </lineage>
</organism>